<dbReference type="Gene3D" id="3.20.20.140">
    <property type="entry name" value="Metal-dependent hydrolases"/>
    <property type="match status" value="1"/>
</dbReference>
<keyword evidence="2" id="KW-1185">Reference proteome</keyword>
<dbReference type="InterPro" id="IPR032466">
    <property type="entry name" value="Metal_Hydrolase"/>
</dbReference>
<dbReference type="RefSeq" id="WP_111446007.1">
    <property type="nucleotide sequence ID" value="NZ_QKZK01000016.1"/>
</dbReference>
<organism evidence="1 2">
    <name type="scientific">Breznakibacter xylanolyticus</name>
    <dbReference type="NCBI Taxonomy" id="990"/>
    <lineage>
        <taxon>Bacteria</taxon>
        <taxon>Pseudomonadati</taxon>
        <taxon>Bacteroidota</taxon>
        <taxon>Bacteroidia</taxon>
        <taxon>Marinilabiliales</taxon>
        <taxon>Marinilabiliaceae</taxon>
        <taxon>Breznakibacter</taxon>
    </lineage>
</organism>
<sequence length="497" mass="55682">MKRIDIHCHPSIKPYGQSFSFHPAGQNTTNVKQKNSIFHYDPPTAFDRLLNRTVMGLTKFTQTDVTTLHKGGFSVVVVSLSPLEKPFITNAAGNNLIADGVTNLVTGVGKARIDDVQASVYRYFNDLEKDYQFYCQLDGAEVTVAGQRLRYKLVRSFTAIDNAPVMSDVHTVFMLMSIEGGHAFNNRSYLTYNHDDVLNNIRIVKQWEYPPVFVTLAHHFKNHLTGHAQSLTGVVDWMTNQEADMNADLHEIGKEAIRLLLNPNEGARCLIDIKHMSEKARTTYFQMLKGEFSGEGIPVVVSHGAVNGLVSPQNKTVSTLPEAGAFYSGDINFYDSEIIDIARTGGIFGIQLDERRIAGKERLKKSNLWFASRSKRLLAKSELVWNQIVYIARLLDRAGLDAWTLQALGTDFDGVIDPVNMFWTAEDMPLLEQNLLIHAQRFVDKSIHEMSVPNQISAHDIVANFMGANAERFFRNAERGCLVDATVADRAQEALVM</sequence>
<proteinExistence type="predicted"/>
<dbReference type="AlphaFoldDB" id="A0A2W7NF25"/>
<comment type="caution">
    <text evidence="1">The sequence shown here is derived from an EMBL/GenBank/DDBJ whole genome shotgun (WGS) entry which is preliminary data.</text>
</comment>
<evidence type="ECO:0000313" key="1">
    <source>
        <dbReference type="EMBL" id="PZX15324.1"/>
    </source>
</evidence>
<dbReference type="EMBL" id="QKZK01000016">
    <property type="protein sequence ID" value="PZX15324.1"/>
    <property type="molecule type" value="Genomic_DNA"/>
</dbReference>
<dbReference type="Proteomes" id="UP000249239">
    <property type="component" value="Unassembled WGS sequence"/>
</dbReference>
<evidence type="ECO:0000313" key="2">
    <source>
        <dbReference type="Proteomes" id="UP000249239"/>
    </source>
</evidence>
<gene>
    <name evidence="1" type="ORF">LX69_02161</name>
</gene>
<dbReference type="SUPFAM" id="SSF51556">
    <property type="entry name" value="Metallo-dependent hydrolases"/>
    <property type="match status" value="1"/>
</dbReference>
<reference evidence="1 2" key="1">
    <citation type="submission" date="2018-06" db="EMBL/GenBank/DDBJ databases">
        <title>Genomic Encyclopedia of Archaeal and Bacterial Type Strains, Phase II (KMG-II): from individual species to whole genera.</title>
        <authorList>
            <person name="Goeker M."/>
        </authorList>
    </citation>
    <scope>NUCLEOTIDE SEQUENCE [LARGE SCALE GENOMIC DNA]</scope>
    <source>
        <strain evidence="1 2">DSM 6779</strain>
    </source>
</reference>
<protein>
    <submittedName>
        <fullName evidence="1">Membrane dipeptidase (Peptidase family M19)</fullName>
    </submittedName>
</protein>
<name>A0A2W7NF25_9BACT</name>
<accession>A0A2W7NF25</accession>
<dbReference type="OrthoDB" id="611177at2"/>